<organism evidence="6 7">
    <name type="scientific">Mortierella polycephala</name>
    <dbReference type="NCBI Taxonomy" id="41804"/>
    <lineage>
        <taxon>Eukaryota</taxon>
        <taxon>Fungi</taxon>
        <taxon>Fungi incertae sedis</taxon>
        <taxon>Mucoromycota</taxon>
        <taxon>Mortierellomycotina</taxon>
        <taxon>Mortierellomycetes</taxon>
        <taxon>Mortierellales</taxon>
        <taxon>Mortierellaceae</taxon>
        <taxon>Mortierella</taxon>
    </lineage>
</organism>
<evidence type="ECO:0000256" key="5">
    <source>
        <dbReference type="SAM" id="MobiDB-lite"/>
    </source>
</evidence>
<sequence>MPSNSTGRKAPLADITHRPPTGRRSGNSTAQLVANLTCSAGTGVENSPARGLLEIFAAAQAGSINRKRSLKLISDDSEAQSSVFNFPSRTSSHSTGTPSANTGIFSTALPCALPLPNIPSKSSLSLSYTSSRPRKLVSTLSRLQTFGGQRGRPPLYVSTRFCMLDYISRPKDTYTFISRDATTLVPPFSCAYNNVANEARNLAIGDEDGTIHILDTRKDDAHPSETIQIHAHQNAIFDLCWSKDDTKIISVSGDQTARLHDVETSKCLGVFSGHSGSIKSVSMKHGDDNIFATAARDGAVMIWDVRCSSTVTPQGDIVYRPADKLVNVHASTTRPVPPKKLKHGSDGPNTASAVQYMLHNENIIASTGALDGSVKYWDVRKHGTYFKHDFPTPLQTSTYTPTTKRAHGMTSMALSSDGSVLYAVSSDNNIYMYNTTSLGSPIERFGGSGFACSSYYIKISVSPDGNYIAAGSSSDLYVWEVNRPDRKPLLFKGHEKEVTGVDWAKDIGNGTQVRASTMTKVVL</sequence>
<evidence type="ECO:0000256" key="4">
    <source>
        <dbReference type="PROSITE-ProRule" id="PRU00221"/>
    </source>
</evidence>
<reference evidence="6" key="1">
    <citation type="journal article" date="2020" name="Fungal Divers.">
        <title>Resolving the Mortierellaceae phylogeny through synthesis of multi-gene phylogenetics and phylogenomics.</title>
        <authorList>
            <person name="Vandepol N."/>
            <person name="Liber J."/>
            <person name="Desiro A."/>
            <person name="Na H."/>
            <person name="Kennedy M."/>
            <person name="Barry K."/>
            <person name="Grigoriev I.V."/>
            <person name="Miller A.N."/>
            <person name="O'Donnell K."/>
            <person name="Stajich J.E."/>
            <person name="Bonito G."/>
        </authorList>
    </citation>
    <scope>NUCLEOTIDE SEQUENCE</scope>
    <source>
        <strain evidence="6">KOD948</strain>
    </source>
</reference>
<protein>
    <recommendedName>
        <fullName evidence="8">WD40 repeat-like protein</fullName>
    </recommendedName>
</protein>
<dbReference type="Pfam" id="PF00400">
    <property type="entry name" value="WD40"/>
    <property type="match status" value="4"/>
</dbReference>
<dbReference type="Proteomes" id="UP000726737">
    <property type="component" value="Unassembled WGS sequence"/>
</dbReference>
<dbReference type="GO" id="GO:0005634">
    <property type="term" value="C:nucleus"/>
    <property type="evidence" value="ECO:0007669"/>
    <property type="project" value="TreeGrafter"/>
</dbReference>
<feature type="repeat" description="WD" evidence="4">
    <location>
        <begin position="229"/>
        <end position="270"/>
    </location>
</feature>
<proteinExistence type="inferred from homology"/>
<evidence type="ECO:0000256" key="3">
    <source>
        <dbReference type="ARBA" id="ARBA00038344"/>
    </source>
</evidence>
<evidence type="ECO:0008006" key="8">
    <source>
        <dbReference type="Google" id="ProtNLM"/>
    </source>
</evidence>
<dbReference type="PROSITE" id="PS50082">
    <property type="entry name" value="WD_REPEATS_2"/>
    <property type="match status" value="2"/>
</dbReference>
<dbReference type="PANTHER" id="PTHR22852:SF0">
    <property type="entry name" value="DENTICLELESS PROTEIN HOMOLOG"/>
    <property type="match status" value="1"/>
</dbReference>
<dbReference type="InterPro" id="IPR015943">
    <property type="entry name" value="WD40/YVTN_repeat-like_dom_sf"/>
</dbReference>
<name>A0A9P6U561_9FUNG</name>
<evidence type="ECO:0000313" key="6">
    <source>
        <dbReference type="EMBL" id="KAG0260173.1"/>
    </source>
</evidence>
<keyword evidence="2" id="KW-0833">Ubl conjugation pathway</keyword>
<keyword evidence="4" id="KW-0853">WD repeat</keyword>
<keyword evidence="7" id="KW-1185">Reference proteome</keyword>
<dbReference type="EMBL" id="JAAAJA010000163">
    <property type="protein sequence ID" value="KAG0260173.1"/>
    <property type="molecule type" value="Genomic_DNA"/>
</dbReference>
<comment type="pathway">
    <text evidence="1">Protein modification; protein ubiquitination.</text>
</comment>
<feature type="region of interest" description="Disordered" evidence="5">
    <location>
        <begin position="1"/>
        <end position="27"/>
    </location>
</feature>
<dbReference type="PROSITE" id="PS50294">
    <property type="entry name" value="WD_REPEATS_REGION"/>
    <property type="match status" value="1"/>
</dbReference>
<accession>A0A9P6U561</accession>
<dbReference type="Gene3D" id="2.130.10.10">
    <property type="entry name" value="YVTN repeat-like/Quinoprotein amine dehydrogenase"/>
    <property type="match status" value="2"/>
</dbReference>
<dbReference type="OrthoDB" id="2096344at2759"/>
<evidence type="ECO:0000256" key="2">
    <source>
        <dbReference type="ARBA" id="ARBA00022786"/>
    </source>
</evidence>
<comment type="caution">
    <text evidence="6">The sequence shown here is derived from an EMBL/GenBank/DDBJ whole genome shotgun (WGS) entry which is preliminary data.</text>
</comment>
<dbReference type="SMART" id="SM00320">
    <property type="entry name" value="WD40"/>
    <property type="match status" value="6"/>
</dbReference>
<dbReference type="SUPFAM" id="SSF50978">
    <property type="entry name" value="WD40 repeat-like"/>
    <property type="match status" value="1"/>
</dbReference>
<dbReference type="AlphaFoldDB" id="A0A9P6U561"/>
<dbReference type="GO" id="GO:0043161">
    <property type="term" value="P:proteasome-mediated ubiquitin-dependent protein catabolic process"/>
    <property type="evidence" value="ECO:0007669"/>
    <property type="project" value="TreeGrafter"/>
</dbReference>
<gene>
    <name evidence="6" type="ORF">BG011_002101</name>
</gene>
<comment type="similarity">
    <text evidence="3">Belongs to the WD repeat cdt2 family.</text>
</comment>
<dbReference type="InterPro" id="IPR051865">
    <property type="entry name" value="WD-repeat_CDT2_adapter"/>
</dbReference>
<evidence type="ECO:0000313" key="7">
    <source>
        <dbReference type="Proteomes" id="UP000726737"/>
    </source>
</evidence>
<dbReference type="PANTHER" id="PTHR22852">
    <property type="entry name" value="LETHAL 2 DENTICLELESS PROTEIN RETINOIC ACID-REGULATED NUCLEAR MATRIX-ASSOCIATED PROTEIN"/>
    <property type="match status" value="1"/>
</dbReference>
<evidence type="ECO:0000256" key="1">
    <source>
        <dbReference type="ARBA" id="ARBA00004906"/>
    </source>
</evidence>
<dbReference type="InterPro" id="IPR036322">
    <property type="entry name" value="WD40_repeat_dom_sf"/>
</dbReference>
<dbReference type="GO" id="GO:0030674">
    <property type="term" value="F:protein-macromolecule adaptor activity"/>
    <property type="evidence" value="ECO:0007669"/>
    <property type="project" value="TreeGrafter"/>
</dbReference>
<dbReference type="InterPro" id="IPR001680">
    <property type="entry name" value="WD40_rpt"/>
</dbReference>
<feature type="repeat" description="WD" evidence="4">
    <location>
        <begin position="271"/>
        <end position="313"/>
    </location>
</feature>